<dbReference type="InterPro" id="IPR039537">
    <property type="entry name" value="Retrotran_Ty1/copia-like"/>
</dbReference>
<name>A0A1Y1ISM2_KLENI</name>
<feature type="non-terminal residue" evidence="1">
    <location>
        <position position="1"/>
    </location>
</feature>
<dbReference type="OMA" id="VIEHMIN"/>
<evidence type="ECO:0000313" key="2">
    <source>
        <dbReference type="Proteomes" id="UP000054558"/>
    </source>
</evidence>
<dbReference type="Proteomes" id="UP000054558">
    <property type="component" value="Unassembled WGS sequence"/>
</dbReference>
<evidence type="ECO:0000313" key="1">
    <source>
        <dbReference type="EMBL" id="GAQ93664.1"/>
    </source>
</evidence>
<keyword evidence="2" id="KW-1185">Reference proteome</keyword>
<organism evidence="1 2">
    <name type="scientific">Klebsormidium nitens</name>
    <name type="common">Green alga</name>
    <name type="synonym">Ulothrix nitens</name>
    <dbReference type="NCBI Taxonomy" id="105231"/>
    <lineage>
        <taxon>Eukaryota</taxon>
        <taxon>Viridiplantae</taxon>
        <taxon>Streptophyta</taxon>
        <taxon>Klebsormidiophyceae</taxon>
        <taxon>Klebsormidiales</taxon>
        <taxon>Klebsormidiaceae</taxon>
        <taxon>Klebsormidium</taxon>
    </lineage>
</organism>
<sequence>VKPSAFQALKSSVYEPCIMGKQTQQSLPELESVSLEPLDMDACIPVPVPFIGGSRYFATFLSGYSKLSVKVPMKQKGEVATVIEHMINRLQLQLKKKHKSVGTVRIR</sequence>
<reference evidence="1 2" key="1">
    <citation type="journal article" date="2014" name="Nat. Commun.">
        <title>Klebsormidium flaccidum genome reveals primary factors for plant terrestrial adaptation.</title>
        <authorList>
            <person name="Hori K."/>
            <person name="Maruyama F."/>
            <person name="Fujisawa T."/>
            <person name="Togashi T."/>
            <person name="Yamamoto N."/>
            <person name="Seo M."/>
            <person name="Sato S."/>
            <person name="Yamada T."/>
            <person name="Mori H."/>
            <person name="Tajima N."/>
            <person name="Moriyama T."/>
            <person name="Ikeuchi M."/>
            <person name="Watanabe M."/>
            <person name="Wada H."/>
            <person name="Kobayashi K."/>
            <person name="Saito M."/>
            <person name="Masuda T."/>
            <person name="Sasaki-Sekimoto Y."/>
            <person name="Mashiguchi K."/>
            <person name="Awai K."/>
            <person name="Shimojima M."/>
            <person name="Masuda S."/>
            <person name="Iwai M."/>
            <person name="Nobusawa T."/>
            <person name="Narise T."/>
            <person name="Kondo S."/>
            <person name="Saito H."/>
            <person name="Sato R."/>
            <person name="Murakawa M."/>
            <person name="Ihara Y."/>
            <person name="Oshima-Yamada Y."/>
            <person name="Ohtaka K."/>
            <person name="Satoh M."/>
            <person name="Sonobe K."/>
            <person name="Ishii M."/>
            <person name="Ohtani R."/>
            <person name="Kanamori-Sato M."/>
            <person name="Honoki R."/>
            <person name="Miyazaki D."/>
            <person name="Mochizuki H."/>
            <person name="Umetsu J."/>
            <person name="Higashi K."/>
            <person name="Shibata D."/>
            <person name="Kamiya Y."/>
            <person name="Sato N."/>
            <person name="Nakamura Y."/>
            <person name="Tabata S."/>
            <person name="Ida S."/>
            <person name="Kurokawa K."/>
            <person name="Ohta H."/>
        </authorList>
    </citation>
    <scope>NUCLEOTIDE SEQUENCE [LARGE SCALE GENOMIC DNA]</scope>
    <source>
        <strain evidence="1 2">NIES-2285</strain>
    </source>
</reference>
<gene>
    <name evidence="1" type="ORF">KFL_017790010</name>
</gene>
<dbReference type="PANTHER" id="PTHR42648">
    <property type="entry name" value="TRANSPOSASE, PUTATIVE-RELATED"/>
    <property type="match status" value="1"/>
</dbReference>
<dbReference type="EMBL" id="DF238728">
    <property type="protein sequence ID" value="GAQ93664.1"/>
    <property type="molecule type" value="Genomic_DNA"/>
</dbReference>
<proteinExistence type="predicted"/>
<dbReference type="PANTHER" id="PTHR42648:SF28">
    <property type="entry name" value="TRANSPOSON-ENCODED PROTEIN WITH RIBONUCLEASE H-LIKE AND RETROVIRUS ZINC FINGER-LIKE DOMAINS"/>
    <property type="match status" value="1"/>
</dbReference>
<accession>A0A1Y1ISM2</accession>
<dbReference type="AlphaFoldDB" id="A0A1Y1ISM2"/>
<protein>
    <submittedName>
        <fullName evidence="1">Uncharacterized protein</fullName>
    </submittedName>
</protein>